<proteinExistence type="predicted"/>
<name>A0AAE8SXX5_9PEZI</name>
<dbReference type="Proteomes" id="UP001187682">
    <property type="component" value="Unassembled WGS sequence"/>
</dbReference>
<evidence type="ECO:0000313" key="3">
    <source>
        <dbReference type="Proteomes" id="UP001187682"/>
    </source>
</evidence>
<accession>A0AAE8SXX5</accession>
<evidence type="ECO:0000313" key="2">
    <source>
        <dbReference type="EMBL" id="SPO04442.1"/>
    </source>
</evidence>
<keyword evidence="3" id="KW-1185">Reference proteome</keyword>
<sequence length="214" mass="22865">MDSANSAANMNLASEGASKLHPASAAEGDVTSHAGDTASLVSALILPPEDSPTIAENGDLHLVDSWTWSSDARTTIDAVEDAVTHGLLDPIPTIDEQFPRHETSVQEYTLPLVAAPPITSIALSLEVEAGDTQSCTTEADPHMPALSDPAWGPEEMLRGMGQGCSIDEAEILCNQMNEARRERDRETQFLLWLGQSAEQRDKNDNDGVCGSGKR</sequence>
<reference evidence="2" key="1">
    <citation type="submission" date="2018-03" db="EMBL/GenBank/DDBJ databases">
        <authorList>
            <person name="Guldener U."/>
        </authorList>
    </citation>
    <scope>NUCLEOTIDE SEQUENCE</scope>
</reference>
<organism evidence="2 3">
    <name type="scientific">Cephalotrichum gorgonifer</name>
    <dbReference type="NCBI Taxonomy" id="2041049"/>
    <lineage>
        <taxon>Eukaryota</taxon>
        <taxon>Fungi</taxon>
        <taxon>Dikarya</taxon>
        <taxon>Ascomycota</taxon>
        <taxon>Pezizomycotina</taxon>
        <taxon>Sordariomycetes</taxon>
        <taxon>Hypocreomycetidae</taxon>
        <taxon>Microascales</taxon>
        <taxon>Microascaceae</taxon>
        <taxon>Cephalotrichum</taxon>
    </lineage>
</organism>
<evidence type="ECO:0000256" key="1">
    <source>
        <dbReference type="SAM" id="MobiDB-lite"/>
    </source>
</evidence>
<feature type="region of interest" description="Disordered" evidence="1">
    <location>
        <begin position="194"/>
        <end position="214"/>
    </location>
</feature>
<dbReference type="AlphaFoldDB" id="A0AAE8SXX5"/>
<comment type="caution">
    <text evidence="2">The sequence shown here is derived from an EMBL/GenBank/DDBJ whole genome shotgun (WGS) entry which is preliminary data.</text>
</comment>
<dbReference type="EMBL" id="ONZQ02000010">
    <property type="protein sequence ID" value="SPO04442.1"/>
    <property type="molecule type" value="Genomic_DNA"/>
</dbReference>
<protein>
    <submittedName>
        <fullName evidence="2">Uncharacterized protein</fullName>
    </submittedName>
</protein>
<gene>
    <name evidence="2" type="ORF">DNG_07127</name>
</gene>